<dbReference type="Pfam" id="PF12436">
    <property type="entry name" value="USP7_ICP0_bdg"/>
    <property type="match status" value="1"/>
</dbReference>
<dbReference type="Proteomes" id="UP000182444">
    <property type="component" value="Chromosome 1D"/>
</dbReference>
<dbReference type="CDD" id="cd03775">
    <property type="entry name" value="MATH_Ubp21p"/>
    <property type="match status" value="1"/>
</dbReference>
<evidence type="ECO:0000256" key="6">
    <source>
        <dbReference type="ARBA" id="ARBA00022786"/>
    </source>
</evidence>
<dbReference type="InterPro" id="IPR024729">
    <property type="entry name" value="USP7_ICP0-binding_dom"/>
</dbReference>
<dbReference type="GO" id="GO:0005829">
    <property type="term" value="C:cytosol"/>
    <property type="evidence" value="ECO:0007669"/>
    <property type="project" value="TreeGrafter"/>
</dbReference>
<dbReference type="GO" id="GO:0140492">
    <property type="term" value="F:metal-dependent deubiquitinase activity"/>
    <property type="evidence" value="ECO:0007669"/>
    <property type="project" value="UniProtKB-ARBA"/>
</dbReference>
<dbReference type="Pfam" id="PF00443">
    <property type="entry name" value="UCH"/>
    <property type="match status" value="1"/>
</dbReference>
<dbReference type="InterPro" id="IPR038765">
    <property type="entry name" value="Papain-like_cys_pep_sf"/>
</dbReference>
<dbReference type="SMART" id="SM00061">
    <property type="entry name" value="MATH"/>
    <property type="match status" value="1"/>
</dbReference>
<dbReference type="InterPro" id="IPR028889">
    <property type="entry name" value="USP"/>
</dbReference>
<comment type="similarity">
    <text evidence="3">Belongs to the peptidase C19 family.</text>
</comment>
<dbReference type="Gene3D" id="3.90.70.10">
    <property type="entry name" value="Cysteine proteinases"/>
    <property type="match status" value="1"/>
</dbReference>
<keyword evidence="7" id="KW-0378">Hydrolase</keyword>
<dbReference type="EMBL" id="CP017556">
    <property type="protein sequence ID" value="AOW04141.1"/>
    <property type="molecule type" value="Genomic_DNA"/>
</dbReference>
<sequence length="1169" mass="132613">MPDLYEQYTMVDDDFGVKSLDSSDNSPAESAHDTHAETEHDKTSTTETESVPEVATDIDMLKSKMHSTMFDDEAETDSEFDFTWEISDWTALPKRVHSDPFVHNGVRYRLLLFPQGKSQGEVSLFLEAAPDVSDGARVDPDWAVCVQFSLVMWNPNAPYIFQNMVAHHRFDAEDGGDWGFSRFYDLRRLAARHLDTQHALLERNVMNITVVGRVFKDPTGVLWHNFLRYDSKRVTGYVGLRNQGATCYLNSLLQSLYFTNAFRKAVFGIPTGENDAASAKVPHALQRLFYQLQTSDEPVSTLELTRAFGWDSADAFTQHDVQELERVLMDSLEGSMKGTKVDGALSELFVGQMKSFIRCIDVDYESSRSEDFWDVQLNVKGMQGLETSLRNYIEVEMLDGENQYMAEGYGLQDAQKGVSFQSFPPVLHLQLKRYEYDFERDSMTKINERYEFPPSVNLAPYLDRAADMSESWEYELHAVLVHSGDLNTGHYYGLLKPERDSPWFKFDDDRVTRATNKEVFEDNFGGDGLHNQHNKPLSARQQRNMRYKRQTSAYMLVYIRKSRLEQVLGKVHDSDVPAHIPQELSQEAAVEERRRQEMEEQHLYMPVSVASLSQFQSHHGFDTAIWSGTSLDDADHAGVPVSVRALKTWTLAELQAAIAQQLGLDDSAQIRLRGCVKRKNGTIRPDAIIVSQSPDETLEQIRDRVSTRTPELRVYVEQISSDTPAPMPTQSIVFLKHFDVETQTLVGVGHVLVDSSDTVGSIVPYITQSMGWDAATPVVLFEEIKPRMIDIVKQDKTFDEAEIQNGDIITFQRNDVAPAGRVRCQDPQQYYDFLYSRLRVNFVSRQDPEDEDSCVSLWLSKKDSYDDVAAAVGDVLGHPGSHIRLYVTNSDGSPRASIKSNSGSLSAIISTNYVSSHNPLLAYDILDMPLVELETKRNVQVVFLRNGLSTDEKYSFLLPETGHVGDIVTSLKAQAKGLENVPPEAFKLWFFNNGRNTQYFSLHESLKRFPDDTTLHAAVMTPEEQAVVKHEEQVASHVPQVDTVDENGTVVMAPTPEIPACPYKWVHCFHFWKDPMRPHSIPFSFAAAQGELWPDTKLRLKQVTGYSDQVFDKIKFAIVRDDSYAEPHYFGDEDELYAMVGDNLLLGLDHVDKTPYKKGYGERAIFINK</sequence>
<evidence type="ECO:0000256" key="3">
    <source>
        <dbReference type="ARBA" id="ARBA00009085"/>
    </source>
</evidence>
<keyword evidence="8" id="KW-0788">Thiol protease</keyword>
<dbReference type="SUPFAM" id="SSF49599">
    <property type="entry name" value="TRAF domain-like"/>
    <property type="match status" value="1"/>
</dbReference>
<dbReference type="InterPro" id="IPR029346">
    <property type="entry name" value="USP_C"/>
</dbReference>
<dbReference type="EC" id="3.4.19.12" evidence="4"/>
<dbReference type="GO" id="GO:0004175">
    <property type="term" value="F:endopeptidase activity"/>
    <property type="evidence" value="ECO:0007669"/>
    <property type="project" value="UniProtKB-ARBA"/>
</dbReference>
<proteinExistence type="inferred from homology"/>
<evidence type="ECO:0000256" key="2">
    <source>
        <dbReference type="ARBA" id="ARBA00004123"/>
    </source>
</evidence>
<dbReference type="PROSITE" id="PS00972">
    <property type="entry name" value="USP_1"/>
    <property type="match status" value="1"/>
</dbReference>
<evidence type="ECO:0000256" key="1">
    <source>
        <dbReference type="ARBA" id="ARBA00000707"/>
    </source>
</evidence>
<comment type="subcellular location">
    <subcellularLocation>
        <location evidence="2">Nucleus</location>
    </subcellularLocation>
</comment>
<evidence type="ECO:0000313" key="12">
    <source>
        <dbReference type="Proteomes" id="UP000182444"/>
    </source>
</evidence>
<dbReference type="VEuPathDB" id="FungiDB:YALI1_D20202g"/>
<evidence type="ECO:0000256" key="9">
    <source>
        <dbReference type="ARBA" id="ARBA00023242"/>
    </source>
</evidence>
<dbReference type="PROSITE" id="PS00973">
    <property type="entry name" value="USP_2"/>
    <property type="match status" value="1"/>
</dbReference>
<dbReference type="InterPro" id="IPR050164">
    <property type="entry name" value="Peptidase_C19"/>
</dbReference>
<dbReference type="PANTHER" id="PTHR24006">
    <property type="entry name" value="UBIQUITIN CARBOXYL-TERMINAL HYDROLASE"/>
    <property type="match status" value="1"/>
</dbReference>
<dbReference type="OrthoDB" id="289038at2759"/>
<dbReference type="VEuPathDB" id="FungiDB:YALI0_D16335g"/>
<dbReference type="AlphaFoldDB" id="A0A1D8NEU4"/>
<name>A0A1D8NEU4_YARLL</name>
<evidence type="ECO:0000256" key="8">
    <source>
        <dbReference type="ARBA" id="ARBA00022807"/>
    </source>
</evidence>
<protein>
    <recommendedName>
        <fullName evidence="4">ubiquitinyl hydrolase 1</fullName>
        <ecNumber evidence="4">3.4.19.12</ecNumber>
    </recommendedName>
</protein>
<dbReference type="KEGG" id="yli:2911292"/>
<evidence type="ECO:0000256" key="4">
    <source>
        <dbReference type="ARBA" id="ARBA00012759"/>
    </source>
</evidence>
<reference evidence="11 12" key="1">
    <citation type="journal article" date="2016" name="PLoS ONE">
        <title>Sequence Assembly of Yarrowia lipolytica Strain W29/CLIB89 Shows Transposable Element Diversity.</title>
        <authorList>
            <person name="Magnan C."/>
            <person name="Yu J."/>
            <person name="Chang I."/>
            <person name="Jahn E."/>
            <person name="Kanomata Y."/>
            <person name="Wu J."/>
            <person name="Zeller M."/>
            <person name="Oakes M."/>
            <person name="Baldi P."/>
            <person name="Sandmeyer S."/>
        </authorList>
    </citation>
    <scope>NUCLEOTIDE SEQUENCE [LARGE SCALE GENOMIC DNA]</scope>
    <source>
        <strain evidence="12">CLIB89(W29)</strain>
    </source>
</reference>
<gene>
    <name evidence="11" type="ORF">YALI1_D20202g</name>
</gene>
<keyword evidence="9" id="KW-0539">Nucleus</keyword>
<dbReference type="GO" id="GO:0005634">
    <property type="term" value="C:nucleus"/>
    <property type="evidence" value="ECO:0007669"/>
    <property type="project" value="UniProtKB-SubCell"/>
</dbReference>
<dbReference type="Gene3D" id="3.10.20.90">
    <property type="entry name" value="Phosphatidylinositol 3-kinase Catalytic Subunit, Chain A, domain 1"/>
    <property type="match status" value="2"/>
</dbReference>
<dbReference type="InterPro" id="IPR001394">
    <property type="entry name" value="Peptidase_C19_UCH"/>
</dbReference>
<dbReference type="GO" id="GO:0016579">
    <property type="term" value="P:protein deubiquitination"/>
    <property type="evidence" value="ECO:0007669"/>
    <property type="project" value="InterPro"/>
</dbReference>
<feature type="region of interest" description="Disordered" evidence="10">
    <location>
        <begin position="522"/>
        <end position="543"/>
    </location>
</feature>
<evidence type="ECO:0000256" key="5">
    <source>
        <dbReference type="ARBA" id="ARBA00022670"/>
    </source>
</evidence>
<dbReference type="PROSITE" id="PS50144">
    <property type="entry name" value="MATH"/>
    <property type="match status" value="1"/>
</dbReference>
<dbReference type="InterPro" id="IPR002083">
    <property type="entry name" value="MATH/TRAF_dom"/>
</dbReference>
<dbReference type="SUPFAM" id="SSF54001">
    <property type="entry name" value="Cysteine proteinases"/>
    <property type="match status" value="1"/>
</dbReference>
<dbReference type="PROSITE" id="PS50235">
    <property type="entry name" value="USP_3"/>
    <property type="match status" value="1"/>
</dbReference>
<comment type="catalytic activity">
    <reaction evidence="1">
        <text>Thiol-dependent hydrolysis of ester, thioester, amide, peptide and isopeptide bonds formed by the C-terminal Gly of ubiquitin (a 76-residue protein attached to proteins as an intracellular targeting signal).</text>
        <dbReference type="EC" id="3.4.19.12"/>
    </reaction>
</comment>
<dbReference type="CDD" id="cd02659">
    <property type="entry name" value="peptidase_C19C"/>
    <property type="match status" value="1"/>
</dbReference>
<dbReference type="InterPro" id="IPR008974">
    <property type="entry name" value="TRAF-like"/>
</dbReference>
<dbReference type="FunFam" id="3.90.70.10:FF:000005">
    <property type="entry name" value="Ubiquitin carboxyl-terminal hydrolase 7"/>
    <property type="match status" value="1"/>
</dbReference>
<dbReference type="RefSeq" id="XP_502896.2">
    <property type="nucleotide sequence ID" value="XM_502896.3"/>
</dbReference>
<dbReference type="GO" id="GO:0006508">
    <property type="term" value="P:proteolysis"/>
    <property type="evidence" value="ECO:0007669"/>
    <property type="project" value="UniProtKB-KW"/>
</dbReference>
<keyword evidence="6" id="KW-0833">Ubl conjugation pathway</keyword>
<feature type="region of interest" description="Disordered" evidence="10">
    <location>
        <begin position="16"/>
        <end position="53"/>
    </location>
</feature>
<evidence type="ECO:0000256" key="7">
    <source>
        <dbReference type="ARBA" id="ARBA00022801"/>
    </source>
</evidence>
<dbReference type="Pfam" id="PF14533">
    <property type="entry name" value="USP7_C2"/>
    <property type="match status" value="1"/>
</dbReference>
<dbReference type="Gene3D" id="2.60.210.10">
    <property type="entry name" value="Apoptosis, Tumor Necrosis Factor Receptor Associated Protein 2, Chain A"/>
    <property type="match status" value="1"/>
</dbReference>
<dbReference type="GO" id="GO:0031647">
    <property type="term" value="P:regulation of protein stability"/>
    <property type="evidence" value="ECO:0007669"/>
    <property type="project" value="TreeGrafter"/>
</dbReference>
<organism evidence="11 12">
    <name type="scientific">Yarrowia lipolytica</name>
    <name type="common">Candida lipolytica</name>
    <dbReference type="NCBI Taxonomy" id="4952"/>
    <lineage>
        <taxon>Eukaryota</taxon>
        <taxon>Fungi</taxon>
        <taxon>Dikarya</taxon>
        <taxon>Ascomycota</taxon>
        <taxon>Saccharomycotina</taxon>
        <taxon>Dipodascomycetes</taxon>
        <taxon>Dipodascales</taxon>
        <taxon>Dipodascales incertae sedis</taxon>
        <taxon>Yarrowia</taxon>
    </lineage>
</organism>
<dbReference type="InterPro" id="IPR018200">
    <property type="entry name" value="USP_CS"/>
</dbReference>
<accession>A0A1D8NEU4</accession>
<evidence type="ECO:0000256" key="10">
    <source>
        <dbReference type="SAM" id="MobiDB-lite"/>
    </source>
</evidence>
<feature type="compositionally biased region" description="Basic and acidic residues" evidence="10">
    <location>
        <begin position="30"/>
        <end position="44"/>
    </location>
</feature>
<dbReference type="eggNOG" id="KOG1863">
    <property type="taxonomic scope" value="Eukaryota"/>
</dbReference>
<dbReference type="GO" id="GO:0004843">
    <property type="term" value="F:cysteine-type deubiquitinase activity"/>
    <property type="evidence" value="ECO:0007669"/>
    <property type="project" value="UniProtKB-EC"/>
</dbReference>
<dbReference type="GeneID" id="2911292"/>
<keyword evidence="5" id="KW-0645">Protease</keyword>
<dbReference type="Pfam" id="PF22486">
    <property type="entry name" value="MATH_2"/>
    <property type="match status" value="1"/>
</dbReference>
<dbReference type="PANTHER" id="PTHR24006:SF644">
    <property type="entry name" value="UBIQUITIN CARBOXYL-TERMINAL HYDROLASE 7"/>
    <property type="match status" value="1"/>
</dbReference>
<evidence type="ECO:0000313" key="11">
    <source>
        <dbReference type="EMBL" id="AOW04141.1"/>
    </source>
</evidence>